<dbReference type="STRING" id="88431.ERS852423_01983"/>
<accession>A0A173V2S6</accession>
<dbReference type="SMART" id="SM00640">
    <property type="entry name" value="Glyco_32"/>
    <property type="match status" value="1"/>
</dbReference>
<evidence type="ECO:0000256" key="6">
    <source>
        <dbReference type="ARBA" id="ARBA00023295"/>
    </source>
</evidence>
<dbReference type="EMBL" id="CYYM01000021">
    <property type="protein sequence ID" value="CUO59988.1"/>
    <property type="molecule type" value="Genomic_DNA"/>
</dbReference>
<protein>
    <recommendedName>
        <fullName evidence="4 8">Sucrose-6-phosphate hydrolase</fullName>
        <ecNumber evidence="3 8">3.2.1.26</ecNumber>
    </recommendedName>
    <alternativeName>
        <fullName evidence="7 9">Invertase</fullName>
    </alternativeName>
</protein>
<dbReference type="Proteomes" id="UP000095380">
    <property type="component" value="Unassembled WGS sequence"/>
</dbReference>
<evidence type="ECO:0000313" key="19">
    <source>
        <dbReference type="EMBL" id="VUW94771.1"/>
    </source>
</evidence>
<dbReference type="Proteomes" id="UP000449249">
    <property type="component" value="Unassembled WGS sequence"/>
</dbReference>
<dbReference type="Proteomes" id="UP000284095">
    <property type="component" value="Unassembled WGS sequence"/>
</dbReference>
<name>A0A173V2S6_9FIRM</name>
<keyword evidence="5 8" id="KW-0378">Hydrolase</keyword>
<comment type="subcellular location">
    <subcellularLocation>
        <location evidence="9">Cytoplasm</location>
    </subcellularLocation>
</comment>
<dbReference type="Proteomes" id="UP000284112">
    <property type="component" value="Unassembled WGS sequence"/>
</dbReference>
<dbReference type="EC" id="3.2.1.26" evidence="3 8"/>
<dbReference type="GO" id="GO:0005737">
    <property type="term" value="C:cytoplasm"/>
    <property type="evidence" value="ECO:0007669"/>
    <property type="project" value="UniProtKB-SubCell"/>
</dbReference>
<evidence type="ECO:0000313" key="15">
    <source>
        <dbReference type="EMBL" id="CUP66458.1"/>
    </source>
</evidence>
<feature type="domain" description="Glycosyl hydrolase family 32 N-terminal" evidence="10">
    <location>
        <begin position="30"/>
        <end position="340"/>
    </location>
</feature>
<evidence type="ECO:0000313" key="26">
    <source>
        <dbReference type="Proteomes" id="UP000398619"/>
    </source>
</evidence>
<evidence type="ECO:0000256" key="1">
    <source>
        <dbReference type="ARBA" id="ARBA00004914"/>
    </source>
</evidence>
<proteinExistence type="inferred from homology"/>
<evidence type="ECO:0000313" key="17">
    <source>
        <dbReference type="EMBL" id="RHG10472.1"/>
    </source>
</evidence>
<evidence type="ECO:0000256" key="2">
    <source>
        <dbReference type="ARBA" id="ARBA00009902"/>
    </source>
</evidence>
<evidence type="ECO:0000313" key="12">
    <source>
        <dbReference type="EMBL" id="CUN21642.1"/>
    </source>
</evidence>
<dbReference type="GeneID" id="96228968"/>
<keyword evidence="9" id="KW-0963">Cytoplasm</keyword>
<evidence type="ECO:0000313" key="13">
    <source>
        <dbReference type="EMBL" id="CUN98789.1"/>
    </source>
</evidence>
<reference evidence="19 26" key="4">
    <citation type="submission" date="2019-07" db="EMBL/GenBank/DDBJ databases">
        <authorList>
            <person name="Hibberd C M."/>
            <person name="Gehrig L. J."/>
            <person name="Chang H.-W."/>
            <person name="Venkatesh S."/>
        </authorList>
    </citation>
    <scope>NUCLEOTIDE SEQUENCE [LARGE SCALE GENOMIC DNA]</scope>
    <source>
        <strain evidence="19">Dorea_longicatena_SSTS_Bg7063</strain>
    </source>
</reference>
<comment type="catalytic activity">
    <reaction evidence="8">
        <text>Hydrolysis of terminal non-reducing beta-D-fructofuranoside residues in beta-D-fructofuranosides.</text>
        <dbReference type="EC" id="3.2.1.26"/>
    </reaction>
</comment>
<sequence length="480" mass="56443">MNKETYLTEYPKHESMRENVKKDKNRLHFHMMPPTGWMNDPNGLCEFQGVNHIYFQYTPFLAGWGTKLWGHYTTKDWIHYKEEEPFLYPDEEWDRDGVYSGSAYTCEDGIHYFYTGNVKLWDKDYDYIMNGREQNTIHVFSPDGKNIAYKKLVMTNDDYPVNMSKHVRDPKIYKKDGRYYMIQGGRDAESYGCALLFCSDDLEHWKWYDTVRTAKPFGYMWECPDLFEIDGQQIMTCCPQGVDQKGYDYQNVYQCGYFPVEFDLKNKSYSFGKFQEFDKGFDIYATQTFADEAGRRILIGWMGIPDADYDNDATVAYDWIHALTMPRELEWKDGKILQHPLKEMKDLRKNAFTCELEAFTKWAPADCCFELRLDVEEAKNLELKLREDVTISWKDGLFTLSMGESGRGRKQRFAKVEELSDITIFSDTSAIEIFINNGETVLTTRVYSEHLEQKVELVSREVKGSVHGYELGSFEVEYKK</sequence>
<dbReference type="SUPFAM" id="SSF49899">
    <property type="entry name" value="Concanavalin A-like lectins/glucanases"/>
    <property type="match status" value="1"/>
</dbReference>
<evidence type="ECO:0000313" key="24">
    <source>
        <dbReference type="Proteomes" id="UP000284095"/>
    </source>
</evidence>
<dbReference type="Gene3D" id="2.60.120.560">
    <property type="entry name" value="Exo-inulinase, domain 1"/>
    <property type="match status" value="1"/>
</dbReference>
<keyword evidence="6 8" id="KW-0326">Glycosidase</keyword>
<gene>
    <name evidence="12" type="primary">scrB_3</name>
    <name evidence="19" type="synonym">scrB_1</name>
    <name evidence="13" type="synonym">scrB_2</name>
    <name evidence="14" type="synonym">scrB_4</name>
    <name evidence="19" type="ORF">DLSSTS7063_00616</name>
    <name evidence="18" type="ORF">DW265_06630</name>
    <name evidence="17" type="ORF">DW641_02755</name>
    <name evidence="14" type="ORF">ERS852408_02520</name>
    <name evidence="13" type="ORF">ERS852423_01983</name>
    <name evidence="15" type="ORF">ERS852526_01675</name>
    <name evidence="12" type="ORF">ERS852573_02550</name>
    <name evidence="16" type="ORF">GT576_08290</name>
</gene>
<dbReference type="Pfam" id="PF00251">
    <property type="entry name" value="Glyco_hydro_32N"/>
    <property type="match status" value="1"/>
</dbReference>
<dbReference type="Proteomes" id="UP000095485">
    <property type="component" value="Unassembled WGS sequence"/>
</dbReference>
<evidence type="ECO:0000313" key="20">
    <source>
        <dbReference type="Proteomes" id="UP000095380"/>
    </source>
</evidence>
<dbReference type="CDD" id="cd18623">
    <property type="entry name" value="GH32_ScrB-like"/>
    <property type="match status" value="1"/>
</dbReference>
<reference evidence="24 25" key="2">
    <citation type="submission" date="2018-08" db="EMBL/GenBank/DDBJ databases">
        <title>A genome reference for cultivated species of the human gut microbiota.</title>
        <authorList>
            <person name="Zou Y."/>
            <person name="Xue W."/>
            <person name="Luo G."/>
        </authorList>
    </citation>
    <scope>NUCLEOTIDE SEQUENCE [LARGE SCALE GENOMIC DNA]</scope>
    <source>
        <strain evidence="18 24">AM22-22</strain>
        <strain evidence="17 25">AM23-13</strain>
    </source>
</reference>
<dbReference type="eggNOG" id="COG1621">
    <property type="taxonomic scope" value="Bacteria"/>
</dbReference>
<dbReference type="EMBL" id="QRIC01000012">
    <property type="protein sequence ID" value="RHG26276.1"/>
    <property type="molecule type" value="Genomic_DNA"/>
</dbReference>
<dbReference type="PANTHER" id="PTHR43101">
    <property type="entry name" value="BETA-FRUCTOSIDASE"/>
    <property type="match status" value="1"/>
</dbReference>
<organism evidence="12 23">
    <name type="scientific">Dorea longicatena</name>
    <dbReference type="NCBI Taxonomy" id="88431"/>
    <lineage>
        <taxon>Bacteria</taxon>
        <taxon>Bacillati</taxon>
        <taxon>Bacillota</taxon>
        <taxon>Clostridia</taxon>
        <taxon>Lachnospirales</taxon>
        <taxon>Lachnospiraceae</taxon>
        <taxon>Dorea</taxon>
    </lineage>
</organism>
<dbReference type="EMBL" id="QRHW01000003">
    <property type="protein sequence ID" value="RHG10472.1"/>
    <property type="molecule type" value="Genomic_DNA"/>
</dbReference>
<dbReference type="Proteomes" id="UP000095597">
    <property type="component" value="Unassembled WGS sequence"/>
</dbReference>
<evidence type="ECO:0000256" key="9">
    <source>
        <dbReference type="RuleBase" id="RU365015"/>
    </source>
</evidence>
<dbReference type="InterPro" id="IPR013320">
    <property type="entry name" value="ConA-like_dom_sf"/>
</dbReference>
<comment type="function">
    <text evidence="9">Enables the bacterium to metabolize sucrose as a sole carbon source.</text>
</comment>
<dbReference type="RefSeq" id="WP_006427688.1">
    <property type="nucleotide sequence ID" value="NZ_AP031429.1"/>
</dbReference>
<evidence type="ECO:0000313" key="21">
    <source>
        <dbReference type="Proteomes" id="UP000095439"/>
    </source>
</evidence>
<dbReference type="NCBIfam" id="TIGR01322">
    <property type="entry name" value="scrB_fam"/>
    <property type="match status" value="1"/>
</dbReference>
<evidence type="ECO:0000256" key="5">
    <source>
        <dbReference type="ARBA" id="ARBA00022801"/>
    </source>
</evidence>
<dbReference type="PROSITE" id="PS00609">
    <property type="entry name" value="GLYCOSYL_HYDROL_F32"/>
    <property type="match status" value="1"/>
</dbReference>
<comment type="similarity">
    <text evidence="2 8">Belongs to the glycosyl hydrolase 32 family.</text>
</comment>
<evidence type="ECO:0000313" key="23">
    <source>
        <dbReference type="Proteomes" id="UP000095597"/>
    </source>
</evidence>
<feature type="domain" description="Glycosyl hydrolase family 32 C-terminal" evidence="11">
    <location>
        <begin position="376"/>
        <end position="461"/>
    </location>
</feature>
<dbReference type="AlphaFoldDB" id="A0A173V2S6"/>
<dbReference type="InterPro" id="IPR001362">
    <property type="entry name" value="Glyco_hydro_32"/>
</dbReference>
<dbReference type="InterPro" id="IPR023296">
    <property type="entry name" value="Glyco_hydro_beta-prop_sf"/>
</dbReference>
<evidence type="ECO:0000313" key="14">
    <source>
        <dbReference type="EMBL" id="CUO59988.1"/>
    </source>
</evidence>
<dbReference type="EMBL" id="CZAY01000011">
    <property type="protein sequence ID" value="CUP66458.1"/>
    <property type="molecule type" value="Genomic_DNA"/>
</dbReference>
<dbReference type="OrthoDB" id="9759709at2"/>
<evidence type="ECO:0000313" key="25">
    <source>
        <dbReference type="Proteomes" id="UP000284112"/>
    </source>
</evidence>
<evidence type="ECO:0000313" key="27">
    <source>
        <dbReference type="Proteomes" id="UP000449249"/>
    </source>
</evidence>
<comment type="pathway">
    <text evidence="1 9">Glycan biosynthesis; sucrose metabolism.</text>
</comment>
<reference evidence="20 21" key="1">
    <citation type="submission" date="2015-09" db="EMBL/GenBank/DDBJ databases">
        <authorList>
            <consortium name="Pathogen Informatics"/>
        </authorList>
    </citation>
    <scope>NUCLEOTIDE SEQUENCE [LARGE SCALE GENOMIC DNA]</scope>
    <source>
        <strain evidence="14 20">2789STDY5608851</strain>
        <strain evidence="13 21">2789STDY5608866</strain>
        <strain evidence="15 22">2789STDY5834914</strain>
        <strain evidence="12 23">2789STDY5834961</strain>
    </source>
</reference>
<evidence type="ECO:0000259" key="11">
    <source>
        <dbReference type="Pfam" id="PF08244"/>
    </source>
</evidence>
<dbReference type="PANTHER" id="PTHR43101:SF1">
    <property type="entry name" value="BETA-FRUCTOSIDASE"/>
    <property type="match status" value="1"/>
</dbReference>
<dbReference type="GO" id="GO:0005985">
    <property type="term" value="P:sucrose metabolic process"/>
    <property type="evidence" value="ECO:0007669"/>
    <property type="project" value="UniProtKB-UniPathway"/>
</dbReference>
<evidence type="ECO:0000256" key="4">
    <source>
        <dbReference type="ARBA" id="ARBA00019623"/>
    </source>
</evidence>
<keyword evidence="9" id="KW-0119">Carbohydrate metabolism</keyword>
<dbReference type="InterPro" id="IPR051214">
    <property type="entry name" value="GH32_Enzymes"/>
</dbReference>
<dbReference type="EMBL" id="CABHNM010000018">
    <property type="protein sequence ID" value="VUW94771.1"/>
    <property type="molecule type" value="Genomic_DNA"/>
</dbReference>
<dbReference type="InterPro" id="IPR018053">
    <property type="entry name" value="Glyco_hydro_32_AS"/>
</dbReference>
<dbReference type="EMBL" id="CYYY01000008">
    <property type="protein sequence ID" value="CUN98789.1"/>
    <property type="molecule type" value="Genomic_DNA"/>
</dbReference>
<reference evidence="16 27" key="3">
    <citation type="journal article" date="2019" name="Nat. Med.">
        <title>A library of human gut bacterial isolates paired with longitudinal multiomics data enables mechanistic microbiome research.</title>
        <authorList>
            <person name="Poyet M."/>
            <person name="Groussin M."/>
            <person name="Gibbons S.M."/>
            <person name="Avila-Pacheco J."/>
            <person name="Jiang X."/>
            <person name="Kearney S.M."/>
            <person name="Perrotta A.R."/>
            <person name="Berdy B."/>
            <person name="Zhao S."/>
            <person name="Lieberman T.D."/>
            <person name="Swanson P.K."/>
            <person name="Smith M."/>
            <person name="Roesemann S."/>
            <person name="Alexander J.E."/>
            <person name="Rich S.A."/>
            <person name="Livny J."/>
            <person name="Vlamakis H."/>
            <person name="Clish C."/>
            <person name="Bullock K."/>
            <person name="Deik A."/>
            <person name="Scott J."/>
            <person name="Pierce K.A."/>
            <person name="Xavier R.J."/>
            <person name="Alm E.J."/>
        </authorList>
    </citation>
    <scope>NUCLEOTIDE SEQUENCE [LARGE SCALE GENOMIC DNA]</scope>
    <source>
        <strain evidence="16 27">BIOML-A1</strain>
    </source>
</reference>
<evidence type="ECO:0000313" key="16">
    <source>
        <dbReference type="EMBL" id="MZK10341.1"/>
    </source>
</evidence>
<dbReference type="EMBL" id="WWSH01000005">
    <property type="protein sequence ID" value="MZK10341.1"/>
    <property type="molecule type" value="Genomic_DNA"/>
</dbReference>
<dbReference type="GO" id="GO:0004564">
    <property type="term" value="F:beta-fructofuranosidase activity"/>
    <property type="evidence" value="ECO:0007669"/>
    <property type="project" value="UniProtKB-EC"/>
</dbReference>
<evidence type="ECO:0000313" key="22">
    <source>
        <dbReference type="Proteomes" id="UP000095485"/>
    </source>
</evidence>
<dbReference type="Gene3D" id="2.115.10.20">
    <property type="entry name" value="Glycosyl hydrolase domain, family 43"/>
    <property type="match status" value="1"/>
</dbReference>
<evidence type="ECO:0000256" key="7">
    <source>
        <dbReference type="ARBA" id="ARBA00033367"/>
    </source>
</evidence>
<evidence type="ECO:0000259" key="10">
    <source>
        <dbReference type="Pfam" id="PF00251"/>
    </source>
</evidence>
<dbReference type="Proteomes" id="UP000398619">
    <property type="component" value="Unassembled WGS sequence"/>
</dbReference>
<keyword evidence="24" id="KW-1185">Reference proteome</keyword>
<evidence type="ECO:0000256" key="3">
    <source>
        <dbReference type="ARBA" id="ARBA00012758"/>
    </source>
</evidence>
<dbReference type="EMBL" id="CYXO01000018">
    <property type="protein sequence ID" value="CUN21642.1"/>
    <property type="molecule type" value="Genomic_DNA"/>
</dbReference>
<dbReference type="Proteomes" id="UP000095439">
    <property type="component" value="Unassembled WGS sequence"/>
</dbReference>
<dbReference type="UniPathway" id="UPA00238"/>
<dbReference type="Pfam" id="PF08244">
    <property type="entry name" value="Glyco_hydro_32C"/>
    <property type="match status" value="1"/>
</dbReference>
<dbReference type="InterPro" id="IPR006232">
    <property type="entry name" value="Suc6P_hydrolase"/>
</dbReference>
<evidence type="ECO:0000256" key="8">
    <source>
        <dbReference type="RuleBase" id="RU362110"/>
    </source>
</evidence>
<evidence type="ECO:0000313" key="18">
    <source>
        <dbReference type="EMBL" id="RHG26276.1"/>
    </source>
</evidence>
<dbReference type="InterPro" id="IPR013148">
    <property type="entry name" value="Glyco_hydro_32_N"/>
</dbReference>
<dbReference type="SUPFAM" id="SSF75005">
    <property type="entry name" value="Arabinanase/levansucrase/invertase"/>
    <property type="match status" value="1"/>
</dbReference>
<dbReference type="InterPro" id="IPR013189">
    <property type="entry name" value="Glyco_hydro_32_C"/>
</dbReference>